<protein>
    <submittedName>
        <fullName evidence="11">Multidrug ABC transporter ATP-binding protein</fullName>
    </submittedName>
</protein>
<keyword evidence="5" id="KW-0547">Nucleotide-binding</keyword>
<dbReference type="GO" id="GO:0005524">
    <property type="term" value="F:ATP binding"/>
    <property type="evidence" value="ECO:0007669"/>
    <property type="project" value="UniProtKB-KW"/>
</dbReference>
<dbReference type="InterPro" id="IPR003593">
    <property type="entry name" value="AAA+_ATPase"/>
</dbReference>
<keyword evidence="8" id="KW-0472">Membrane</keyword>
<dbReference type="Proteomes" id="UP000619293">
    <property type="component" value="Unassembled WGS sequence"/>
</dbReference>
<evidence type="ECO:0000256" key="6">
    <source>
        <dbReference type="ARBA" id="ARBA00022840"/>
    </source>
</evidence>
<feature type="domain" description="ABC transporter" evidence="10">
    <location>
        <begin position="21"/>
        <end position="247"/>
    </location>
</feature>
<gene>
    <name evidence="11" type="ORF">Cch02nite_00310</name>
</gene>
<proteinExistence type="inferred from homology"/>
<evidence type="ECO:0000256" key="9">
    <source>
        <dbReference type="ARBA" id="ARBA00023251"/>
    </source>
</evidence>
<dbReference type="PROSITE" id="PS50893">
    <property type="entry name" value="ABC_TRANSPORTER_2"/>
    <property type="match status" value="1"/>
</dbReference>
<keyword evidence="4" id="KW-1003">Cell membrane</keyword>
<comment type="similarity">
    <text evidence="2">Belongs to the ABC transporter superfamily.</text>
</comment>
<comment type="caution">
    <text evidence="11">The sequence shown here is derived from an EMBL/GenBank/DDBJ whole genome shotgun (WGS) entry which is preliminary data.</text>
</comment>
<keyword evidence="6 11" id="KW-0067">ATP-binding</keyword>
<dbReference type="FunFam" id="3.40.50.300:FF:000589">
    <property type="entry name" value="ABC transporter, ATP-binding subunit"/>
    <property type="match status" value="1"/>
</dbReference>
<dbReference type="PANTHER" id="PTHR42711:SF5">
    <property type="entry name" value="ABC TRANSPORTER ATP-BINDING PROTEIN NATA"/>
    <property type="match status" value="1"/>
</dbReference>
<comment type="subcellular location">
    <subcellularLocation>
        <location evidence="1">Cell membrane</location>
        <topology evidence="1">Peripheral membrane protein</topology>
    </subcellularLocation>
</comment>
<dbReference type="InterPro" id="IPR050763">
    <property type="entry name" value="ABC_transporter_ATP-binding"/>
</dbReference>
<keyword evidence="12" id="KW-1185">Reference proteome</keyword>
<evidence type="ECO:0000313" key="12">
    <source>
        <dbReference type="Proteomes" id="UP000619293"/>
    </source>
</evidence>
<keyword evidence="9" id="KW-0046">Antibiotic resistance</keyword>
<name>A0A8J3JTG1_9ACTN</name>
<dbReference type="SUPFAM" id="SSF52540">
    <property type="entry name" value="P-loop containing nucleoside triphosphate hydrolases"/>
    <property type="match status" value="1"/>
</dbReference>
<evidence type="ECO:0000256" key="8">
    <source>
        <dbReference type="ARBA" id="ARBA00023136"/>
    </source>
</evidence>
<dbReference type="Gene3D" id="3.40.50.300">
    <property type="entry name" value="P-loop containing nucleotide triphosphate hydrolases"/>
    <property type="match status" value="1"/>
</dbReference>
<evidence type="ECO:0000256" key="3">
    <source>
        <dbReference type="ARBA" id="ARBA00022448"/>
    </source>
</evidence>
<reference evidence="11 12" key="1">
    <citation type="submission" date="2021-01" db="EMBL/GenBank/DDBJ databases">
        <title>Whole genome shotgun sequence of Catellatospora chokoriensis NBRC 107358.</title>
        <authorList>
            <person name="Komaki H."/>
            <person name="Tamura T."/>
        </authorList>
    </citation>
    <scope>NUCLEOTIDE SEQUENCE [LARGE SCALE GENOMIC DNA]</scope>
    <source>
        <strain evidence="11 12">NBRC 107358</strain>
    </source>
</reference>
<dbReference type="EMBL" id="BONG01000001">
    <property type="protein sequence ID" value="GIF86587.1"/>
    <property type="molecule type" value="Genomic_DNA"/>
</dbReference>
<dbReference type="Pfam" id="PF00005">
    <property type="entry name" value="ABC_tran"/>
    <property type="match status" value="1"/>
</dbReference>
<evidence type="ECO:0000256" key="2">
    <source>
        <dbReference type="ARBA" id="ARBA00005417"/>
    </source>
</evidence>
<evidence type="ECO:0000256" key="4">
    <source>
        <dbReference type="ARBA" id="ARBA00022475"/>
    </source>
</evidence>
<dbReference type="CDD" id="cd03230">
    <property type="entry name" value="ABC_DR_subfamily_A"/>
    <property type="match status" value="1"/>
</dbReference>
<sequence length="315" mass="33029">MSEVEELSVVDAVDAGGSPAIVIDGVSKSYGDVHAVQGVSLSIGQGEFFGILGPNGAGKTTLIEIVEGLRDPDAGRVSIFGLSPHPRNLALLPRMGVQTQKSAFFTRLTAREHLETVAALYGKDAAAAQRALTVVGLDGSANVRVTDVSGGQRQRLAIASALVHDPEVIFLDEPTAALDPQARRDLWKLLRELKAAGKTIVYTTHHLDEAEALCDRVAIVVAGKVVSLGSPHQLVNDSGLPTRLLVAVDRITVEQARAIHGVDSVTVEGGSVVISSRNAAKVLSAVAEVAGLDGVQTRTATLEDVYLELTGSEQQ</sequence>
<dbReference type="PROSITE" id="PS00211">
    <property type="entry name" value="ABC_TRANSPORTER_1"/>
    <property type="match status" value="1"/>
</dbReference>
<evidence type="ECO:0000256" key="7">
    <source>
        <dbReference type="ARBA" id="ARBA00022967"/>
    </source>
</evidence>
<organism evidence="11 12">
    <name type="scientific">Catellatospora chokoriensis</name>
    <dbReference type="NCBI Taxonomy" id="310353"/>
    <lineage>
        <taxon>Bacteria</taxon>
        <taxon>Bacillati</taxon>
        <taxon>Actinomycetota</taxon>
        <taxon>Actinomycetes</taxon>
        <taxon>Micromonosporales</taxon>
        <taxon>Micromonosporaceae</taxon>
        <taxon>Catellatospora</taxon>
    </lineage>
</organism>
<keyword evidence="3" id="KW-0813">Transport</keyword>
<evidence type="ECO:0000256" key="5">
    <source>
        <dbReference type="ARBA" id="ARBA00022741"/>
    </source>
</evidence>
<dbReference type="InterPro" id="IPR027417">
    <property type="entry name" value="P-loop_NTPase"/>
</dbReference>
<keyword evidence="7" id="KW-1278">Translocase</keyword>
<dbReference type="InterPro" id="IPR017871">
    <property type="entry name" value="ABC_transporter-like_CS"/>
</dbReference>
<evidence type="ECO:0000259" key="10">
    <source>
        <dbReference type="PROSITE" id="PS50893"/>
    </source>
</evidence>
<dbReference type="GO" id="GO:0046677">
    <property type="term" value="P:response to antibiotic"/>
    <property type="evidence" value="ECO:0007669"/>
    <property type="project" value="UniProtKB-KW"/>
</dbReference>
<dbReference type="PANTHER" id="PTHR42711">
    <property type="entry name" value="ABC TRANSPORTER ATP-BINDING PROTEIN"/>
    <property type="match status" value="1"/>
</dbReference>
<accession>A0A8J3JTG1</accession>
<dbReference type="InterPro" id="IPR003439">
    <property type="entry name" value="ABC_transporter-like_ATP-bd"/>
</dbReference>
<dbReference type="GO" id="GO:0016887">
    <property type="term" value="F:ATP hydrolysis activity"/>
    <property type="evidence" value="ECO:0007669"/>
    <property type="project" value="InterPro"/>
</dbReference>
<dbReference type="SMART" id="SM00382">
    <property type="entry name" value="AAA"/>
    <property type="match status" value="1"/>
</dbReference>
<evidence type="ECO:0000313" key="11">
    <source>
        <dbReference type="EMBL" id="GIF86587.1"/>
    </source>
</evidence>
<evidence type="ECO:0000256" key="1">
    <source>
        <dbReference type="ARBA" id="ARBA00004202"/>
    </source>
</evidence>
<dbReference type="GO" id="GO:0005886">
    <property type="term" value="C:plasma membrane"/>
    <property type="evidence" value="ECO:0007669"/>
    <property type="project" value="UniProtKB-SubCell"/>
</dbReference>
<dbReference type="AlphaFoldDB" id="A0A8J3JTG1"/>